<accession>A0A6P1TUF5</accession>
<reference evidence="2 3" key="1">
    <citation type="submission" date="2020-01" db="EMBL/GenBank/DDBJ databases">
        <title>Genome analysis of Anaerocolumna sp. CBA3638.</title>
        <authorList>
            <person name="Kim J."/>
            <person name="Roh S.W."/>
        </authorList>
    </citation>
    <scope>NUCLEOTIDE SEQUENCE [LARGE SCALE GENOMIC DNA]</scope>
    <source>
        <strain evidence="2 3">CBA3638</strain>
    </source>
</reference>
<evidence type="ECO:0000313" key="3">
    <source>
        <dbReference type="Proteomes" id="UP000464314"/>
    </source>
</evidence>
<dbReference type="Proteomes" id="UP000464314">
    <property type="component" value="Chromosome"/>
</dbReference>
<feature type="transmembrane region" description="Helical" evidence="1">
    <location>
        <begin position="27"/>
        <end position="44"/>
    </location>
</feature>
<organism evidence="2 3">
    <name type="scientific">Anaerocolumna sedimenticola</name>
    <dbReference type="NCBI Taxonomy" id="2696063"/>
    <lineage>
        <taxon>Bacteria</taxon>
        <taxon>Bacillati</taxon>
        <taxon>Bacillota</taxon>
        <taxon>Clostridia</taxon>
        <taxon>Lachnospirales</taxon>
        <taxon>Lachnospiraceae</taxon>
        <taxon>Anaerocolumna</taxon>
    </lineage>
</organism>
<dbReference type="InterPro" id="IPR025664">
    <property type="entry name" value="Spore_III_AC/AD"/>
</dbReference>
<evidence type="ECO:0000313" key="2">
    <source>
        <dbReference type="EMBL" id="QHQ63839.1"/>
    </source>
</evidence>
<dbReference type="KEGG" id="anr:Ana3638_19980"/>
<protein>
    <submittedName>
        <fullName evidence="2">Stage III sporulation protein AD</fullName>
    </submittedName>
</protein>
<keyword evidence="1" id="KW-1133">Transmembrane helix</keyword>
<keyword evidence="1" id="KW-0472">Membrane</keyword>
<keyword evidence="3" id="KW-1185">Reference proteome</keyword>
<dbReference type="NCBIfam" id="TIGR02849">
    <property type="entry name" value="spore_III_AD"/>
    <property type="match status" value="1"/>
</dbReference>
<gene>
    <name evidence="2" type="primary">spoIIIAD</name>
    <name evidence="2" type="ORF">Ana3638_19980</name>
</gene>
<dbReference type="RefSeq" id="WP_161840647.1">
    <property type="nucleotide sequence ID" value="NZ_CP048000.1"/>
</dbReference>
<dbReference type="AlphaFoldDB" id="A0A6P1TUF5"/>
<dbReference type="EMBL" id="CP048000">
    <property type="protein sequence ID" value="QHQ63839.1"/>
    <property type="molecule type" value="Genomic_DNA"/>
</dbReference>
<proteinExistence type="predicted"/>
<name>A0A6P1TUF5_9FIRM</name>
<evidence type="ECO:0000256" key="1">
    <source>
        <dbReference type="SAM" id="Phobius"/>
    </source>
</evidence>
<keyword evidence="1" id="KW-0812">Transmembrane</keyword>
<sequence length="129" mass="14189">MSMIQIALIGIIVVLMAIQFKSTKSEYAVYISLVGCILIFYLGVNKLEIIIDTIKKIQTYISLNETYISILIKIIGITYIAEFSSNICKDCGHTAVANQIELVGKLTILATGMPILLALLDTINEFLTA</sequence>
<dbReference type="Pfam" id="PF06686">
    <property type="entry name" value="SpoIIIAC"/>
    <property type="match status" value="2"/>
</dbReference>
<dbReference type="InterPro" id="IPR014211">
    <property type="entry name" value="Spore_III_AD"/>
</dbReference>